<evidence type="ECO:0000256" key="5">
    <source>
        <dbReference type="ARBA" id="ARBA00023175"/>
    </source>
</evidence>
<dbReference type="InterPro" id="IPR027417">
    <property type="entry name" value="P-loop_NTPase"/>
</dbReference>
<keyword evidence="3 6" id="KW-0547">Nucleotide-binding</keyword>
<dbReference type="Gene3D" id="3.40.850.10">
    <property type="entry name" value="Kinesin motor domain"/>
    <property type="match status" value="1"/>
</dbReference>
<feature type="domain" description="Kinesin motor" evidence="10">
    <location>
        <begin position="838"/>
        <end position="1136"/>
    </location>
</feature>
<dbReference type="InterPro" id="IPR038185">
    <property type="entry name" value="MyTH4_dom_sf"/>
</dbReference>
<evidence type="ECO:0000256" key="1">
    <source>
        <dbReference type="ARBA" id="ARBA00004496"/>
    </source>
</evidence>
<dbReference type="InterPro" id="IPR036961">
    <property type="entry name" value="Kinesin_motor_dom_sf"/>
</dbReference>
<dbReference type="Gene3D" id="2.30.29.30">
    <property type="entry name" value="Pleckstrin-homology domain (PH domain)/Phosphotyrosine-binding domain (PTB)"/>
    <property type="match status" value="1"/>
</dbReference>
<keyword evidence="7" id="KW-0175">Coiled coil</keyword>
<protein>
    <recommendedName>
        <fullName evidence="14">Kinesin motor domain-containing protein</fullName>
    </recommendedName>
</protein>
<dbReference type="InterPro" id="IPR000857">
    <property type="entry name" value="MyTH4_dom"/>
</dbReference>
<dbReference type="SMART" id="SM00129">
    <property type="entry name" value="KISc"/>
    <property type="match status" value="1"/>
</dbReference>
<dbReference type="OrthoDB" id="3176171at2759"/>
<feature type="binding site" evidence="6">
    <location>
        <begin position="917"/>
        <end position="924"/>
    </location>
    <ligand>
        <name>ATP</name>
        <dbReference type="ChEBI" id="CHEBI:30616"/>
    </ligand>
</feature>
<evidence type="ECO:0000259" key="9">
    <source>
        <dbReference type="PROSITE" id="PS50057"/>
    </source>
</evidence>
<feature type="region of interest" description="Disordered" evidence="8">
    <location>
        <begin position="1"/>
        <end position="21"/>
    </location>
</feature>
<comment type="similarity">
    <text evidence="6">Belongs to the TRAFAC class myosin-kinesin ATPase superfamily. Kinesin family.</text>
</comment>
<accession>A0A8S1IXG3</accession>
<evidence type="ECO:0000313" key="12">
    <source>
        <dbReference type="EMBL" id="CAD7699890.1"/>
    </source>
</evidence>
<sequence>MTGGNGGPVAEGGDENGGAPRLDHLAAHQEKFQVDGFYKALQRGGSKLSRIFSLRPPKGGQAAGAPGDFSLEDMLMFSPDPIPTSLLKLSNDYASRAVKMFSGILKYMTRGHEFASEQQRIEIIQKLLHQGLKRPELKDELYMQLVKQTRGNPTVEGRMRVWELFNIVASTMPPSKDFVGVVSEHIHSYTESAQEDAGVKDLAFKAWNALKRSAKAGARTTLPSVEEIEVLLKNRRLTCIVFFLDETFEELSYNITTTVLEAVEQLASIIKLQNYSTFTLFECRKPPGPRGPDDVLADEHMMLDDNRYIADILFEFKNSKAAREGFQSKLLLKKRMFRETDETITEPQFVNLSYIQAQYDYLMGNYPVVREDAAQLCALQMQAEYGSSLMDSEDEVAIAIEKYIAKQALVTRSRDEWRQDVMCRYRSLEQFSKEDARLQFLRILRSLPYGNSIFFSVKRIEDPIGLLPSKLVLGINKRGVHFFRPVPKEYLHSAELRDIMQFGSSTQAVFFKMRVAGVLHIFQFETKQGEDICLALQTHINDIMMKRYSKAKAMAAAEGKQVARDSGPKYEKHVNQMQKMLEDSTKQIEELQKREEEMRRQKDKVAEELEEAMERLKAEEDACAEVLDLKGKQEKELKALEEQLVQAREELGAAEAVKAAAVDAAKEAADAAKVKELEIGIQKKCEHLQQLNDRVQSLEKQYKQASKEKDLMEKKMQRLEKSREAETQELREKLDVAQGTVSEQMEEKEAKIMDLMEELGKMEELYQANKHELEQIRTDLNELEDLREMKADVERKEKQQKAIIGNQMKRLDELQVLHKDEQMLRKRYMSMMEEMQGKVRVHMRIQPSEEAVNAVEVVDEFTITQTAAVAEEGEMGNEYAFDQAYGPADSNEKVFENVKHSVEHAIDGFNTCVVAWGLSGCGKTTTLFGSSGKDGLVQTSAHKLYQVVRKRAKKYKYSVKLSMMKVANEEIVDLLVPPNQGRRRLDVKKDWKGVTVVFGAQSLSVASEAELVQGMVSAMNNVPPGQDPSDSALVISWHIEGENIETQSVSKGRLTIYDLPGCDRDLPCINALHSVVEAVEKNKPVIPYTASPLTMLMSDCLGGNAKTLILMHVLPGTGAWPATEACLQLGLKMRNIKNGAHKNEVNRDILKLQKVLDSWKEQAGLPHHLFEAVDLLEITDSRETPE</sequence>
<dbReference type="CDD" id="cd13200">
    <property type="entry name" value="FERM_C_KCBP"/>
    <property type="match status" value="1"/>
</dbReference>
<evidence type="ECO:0000256" key="4">
    <source>
        <dbReference type="ARBA" id="ARBA00022840"/>
    </source>
</evidence>
<dbReference type="Pfam" id="PF00784">
    <property type="entry name" value="MyTH4"/>
    <property type="match status" value="1"/>
</dbReference>
<keyword evidence="2" id="KW-0963">Cytoplasm</keyword>
<dbReference type="Pfam" id="PF02174">
    <property type="entry name" value="IRS"/>
    <property type="match status" value="1"/>
</dbReference>
<comment type="subcellular location">
    <subcellularLocation>
        <location evidence="1">Cytoplasm</location>
    </subcellularLocation>
</comment>
<evidence type="ECO:0000256" key="2">
    <source>
        <dbReference type="ARBA" id="ARBA00022490"/>
    </source>
</evidence>
<keyword evidence="5 6" id="KW-0505">Motor protein</keyword>
<dbReference type="SUPFAM" id="SSF47031">
    <property type="entry name" value="Second domain of FERM"/>
    <property type="match status" value="1"/>
</dbReference>
<dbReference type="InterPro" id="IPR019749">
    <property type="entry name" value="Band_41_domain"/>
</dbReference>
<dbReference type="InterPro" id="IPR035963">
    <property type="entry name" value="FERM_2"/>
</dbReference>
<dbReference type="GO" id="GO:0007018">
    <property type="term" value="P:microtubule-based movement"/>
    <property type="evidence" value="ECO:0007669"/>
    <property type="project" value="InterPro"/>
</dbReference>
<feature type="domain" description="MyTH4" evidence="11">
    <location>
        <begin position="77"/>
        <end position="232"/>
    </location>
</feature>
<feature type="coiled-coil region" evidence="7">
    <location>
        <begin position="574"/>
        <end position="803"/>
    </location>
</feature>
<dbReference type="PROSITE" id="PS50067">
    <property type="entry name" value="KINESIN_MOTOR_2"/>
    <property type="match status" value="1"/>
</dbReference>
<evidence type="ECO:0000259" key="11">
    <source>
        <dbReference type="PROSITE" id="PS51016"/>
    </source>
</evidence>
<dbReference type="InterPro" id="IPR002404">
    <property type="entry name" value="IRS_PTB"/>
</dbReference>
<dbReference type="InterPro" id="IPR000299">
    <property type="entry name" value="FERM_domain"/>
</dbReference>
<dbReference type="PRINTS" id="PR00380">
    <property type="entry name" value="KINESINHEAVY"/>
</dbReference>
<evidence type="ECO:0000259" key="10">
    <source>
        <dbReference type="PROSITE" id="PS50067"/>
    </source>
</evidence>
<dbReference type="EMBL" id="CAJHUC010001131">
    <property type="protein sequence ID" value="CAD7699890.1"/>
    <property type="molecule type" value="Genomic_DNA"/>
</dbReference>
<dbReference type="InterPro" id="IPR014352">
    <property type="entry name" value="FERM/acyl-CoA-bd_prot_sf"/>
</dbReference>
<dbReference type="AlphaFoldDB" id="A0A8S1IXG3"/>
<proteinExistence type="inferred from homology"/>
<dbReference type="InterPro" id="IPR011993">
    <property type="entry name" value="PH-like_dom_sf"/>
</dbReference>
<evidence type="ECO:0000256" key="7">
    <source>
        <dbReference type="SAM" id="Coils"/>
    </source>
</evidence>
<evidence type="ECO:0000256" key="3">
    <source>
        <dbReference type="ARBA" id="ARBA00022741"/>
    </source>
</evidence>
<dbReference type="PROSITE" id="PS50057">
    <property type="entry name" value="FERM_3"/>
    <property type="match status" value="1"/>
</dbReference>
<dbReference type="GO" id="GO:0003777">
    <property type="term" value="F:microtubule motor activity"/>
    <property type="evidence" value="ECO:0007669"/>
    <property type="project" value="InterPro"/>
</dbReference>
<dbReference type="Gene3D" id="1.20.80.10">
    <property type="match status" value="1"/>
</dbReference>
<dbReference type="SUPFAM" id="SSF52540">
    <property type="entry name" value="P-loop containing nucleoside triphosphate hydrolases"/>
    <property type="match status" value="1"/>
</dbReference>
<keyword evidence="4 6" id="KW-0067">ATP-binding</keyword>
<organism evidence="12 13">
    <name type="scientific">Ostreobium quekettii</name>
    <dbReference type="NCBI Taxonomy" id="121088"/>
    <lineage>
        <taxon>Eukaryota</taxon>
        <taxon>Viridiplantae</taxon>
        <taxon>Chlorophyta</taxon>
        <taxon>core chlorophytes</taxon>
        <taxon>Ulvophyceae</taxon>
        <taxon>TCBD clade</taxon>
        <taxon>Bryopsidales</taxon>
        <taxon>Ostreobineae</taxon>
        <taxon>Ostreobiaceae</taxon>
        <taxon>Ostreobium</taxon>
    </lineage>
</organism>
<dbReference type="CDD" id="cd14473">
    <property type="entry name" value="FERM_B-lobe"/>
    <property type="match status" value="1"/>
</dbReference>
<dbReference type="PANTHER" id="PTHR47972:SF16">
    <property type="entry name" value="KINESIN-LIKE PROTEIN"/>
    <property type="match status" value="1"/>
</dbReference>
<dbReference type="Pfam" id="PF00373">
    <property type="entry name" value="FERM_M"/>
    <property type="match status" value="1"/>
</dbReference>
<dbReference type="SUPFAM" id="SSF50729">
    <property type="entry name" value="PH domain-like"/>
    <property type="match status" value="1"/>
</dbReference>
<dbReference type="Gene3D" id="6.10.250.760">
    <property type="match status" value="1"/>
</dbReference>
<gene>
    <name evidence="12" type="ORF">OSTQU699_LOCUS5249</name>
</gene>
<comment type="caution">
    <text evidence="12">The sequence shown here is derived from an EMBL/GenBank/DDBJ whole genome shotgun (WGS) entry which is preliminary data.</text>
</comment>
<dbReference type="PROSITE" id="PS51016">
    <property type="entry name" value="MYTH4"/>
    <property type="match status" value="1"/>
</dbReference>
<evidence type="ECO:0000256" key="8">
    <source>
        <dbReference type="SAM" id="MobiDB-lite"/>
    </source>
</evidence>
<evidence type="ECO:0008006" key="14">
    <source>
        <dbReference type="Google" id="ProtNLM"/>
    </source>
</evidence>
<dbReference type="Pfam" id="PF00225">
    <property type="entry name" value="Kinesin"/>
    <property type="match status" value="1"/>
</dbReference>
<dbReference type="GO" id="GO:0005856">
    <property type="term" value="C:cytoskeleton"/>
    <property type="evidence" value="ECO:0007669"/>
    <property type="project" value="InterPro"/>
</dbReference>
<evidence type="ECO:0000256" key="6">
    <source>
        <dbReference type="PROSITE-ProRule" id="PRU00283"/>
    </source>
</evidence>
<dbReference type="Gene3D" id="1.25.40.530">
    <property type="entry name" value="MyTH4 domain"/>
    <property type="match status" value="1"/>
</dbReference>
<dbReference type="GO" id="GO:0005524">
    <property type="term" value="F:ATP binding"/>
    <property type="evidence" value="ECO:0007669"/>
    <property type="project" value="UniProtKB-UniRule"/>
</dbReference>
<dbReference type="Gene3D" id="3.10.20.90">
    <property type="entry name" value="Phosphatidylinositol 3-kinase Catalytic Subunit, Chain A, domain 1"/>
    <property type="match status" value="1"/>
</dbReference>
<dbReference type="InterPro" id="IPR019748">
    <property type="entry name" value="FERM_central"/>
</dbReference>
<name>A0A8S1IXG3_9CHLO</name>
<feature type="domain" description="FERM" evidence="9">
    <location>
        <begin position="237"/>
        <end position="548"/>
    </location>
</feature>
<dbReference type="InterPro" id="IPR027640">
    <property type="entry name" value="Kinesin-like_fam"/>
</dbReference>
<dbReference type="PANTHER" id="PTHR47972">
    <property type="entry name" value="KINESIN-LIKE PROTEIN KLP-3"/>
    <property type="match status" value="1"/>
</dbReference>
<evidence type="ECO:0000313" key="13">
    <source>
        <dbReference type="Proteomes" id="UP000708148"/>
    </source>
</evidence>
<dbReference type="InterPro" id="IPR001752">
    <property type="entry name" value="Kinesin_motor_dom"/>
</dbReference>
<dbReference type="GO" id="GO:0005737">
    <property type="term" value="C:cytoplasm"/>
    <property type="evidence" value="ECO:0007669"/>
    <property type="project" value="UniProtKB-SubCell"/>
</dbReference>
<feature type="compositionally biased region" description="Gly residues" evidence="8">
    <location>
        <begin position="1"/>
        <end position="10"/>
    </location>
</feature>
<reference evidence="12" key="1">
    <citation type="submission" date="2020-12" db="EMBL/GenBank/DDBJ databases">
        <authorList>
            <person name="Iha C."/>
        </authorList>
    </citation>
    <scope>NUCLEOTIDE SEQUENCE</scope>
</reference>
<dbReference type="Proteomes" id="UP000708148">
    <property type="component" value="Unassembled WGS sequence"/>
</dbReference>
<dbReference type="GO" id="GO:0008017">
    <property type="term" value="F:microtubule binding"/>
    <property type="evidence" value="ECO:0007669"/>
    <property type="project" value="InterPro"/>
</dbReference>
<dbReference type="SMART" id="SM00139">
    <property type="entry name" value="MyTH4"/>
    <property type="match status" value="1"/>
</dbReference>
<dbReference type="SMART" id="SM00295">
    <property type="entry name" value="B41"/>
    <property type="match status" value="1"/>
</dbReference>
<keyword evidence="13" id="KW-1185">Reference proteome</keyword>